<gene>
    <name evidence="2" type="ORF">KIPB_008164</name>
</gene>
<dbReference type="EMBL" id="BDIP01002460">
    <property type="protein sequence ID" value="GCA63154.1"/>
    <property type="molecule type" value="Genomic_DNA"/>
</dbReference>
<accession>A0A391NMY5</accession>
<evidence type="ECO:0000256" key="1">
    <source>
        <dbReference type="SAM" id="MobiDB-lite"/>
    </source>
</evidence>
<sequence length="177" mass="19685">MSVAGHTPFDRGQGSETQLPTVGDAQRETGTPYPTDSETEIDSDVYKADSEAPTLPMVSNADPPDSLLSMFPVVESESGSERESSHVVGAREVGYLRQELRSALERERVCVKELVQLRHSLEESLERERVYRSSMAEMQSLYRALSAECAYKTEAMGHLEREVTSLREAQKEVKGDS</sequence>
<evidence type="ECO:0000313" key="3">
    <source>
        <dbReference type="Proteomes" id="UP000265618"/>
    </source>
</evidence>
<organism evidence="2 3">
    <name type="scientific">Kipferlia bialata</name>
    <dbReference type="NCBI Taxonomy" id="797122"/>
    <lineage>
        <taxon>Eukaryota</taxon>
        <taxon>Metamonada</taxon>
        <taxon>Carpediemonas-like organisms</taxon>
        <taxon>Kipferlia</taxon>
    </lineage>
</organism>
<feature type="region of interest" description="Disordered" evidence="1">
    <location>
        <begin position="1"/>
        <end position="68"/>
    </location>
</feature>
<name>A0A391NMY5_9EUKA</name>
<keyword evidence="3" id="KW-1185">Reference proteome</keyword>
<proteinExistence type="predicted"/>
<dbReference type="AlphaFoldDB" id="A0A391NMY5"/>
<dbReference type="Proteomes" id="UP000265618">
    <property type="component" value="Unassembled WGS sequence"/>
</dbReference>
<reference evidence="2 3" key="1">
    <citation type="journal article" date="2018" name="PLoS ONE">
        <title>The draft genome of Kipferlia bialata reveals reductive genome evolution in fornicate parasites.</title>
        <authorList>
            <person name="Tanifuji G."/>
            <person name="Takabayashi S."/>
            <person name="Kume K."/>
            <person name="Takagi M."/>
            <person name="Nakayama T."/>
            <person name="Kamikawa R."/>
            <person name="Inagaki Y."/>
            <person name="Hashimoto T."/>
        </authorList>
    </citation>
    <scope>NUCLEOTIDE SEQUENCE [LARGE SCALE GENOMIC DNA]</scope>
    <source>
        <strain evidence="2">NY0173</strain>
    </source>
</reference>
<protein>
    <submittedName>
        <fullName evidence="2">Uncharacterized protein</fullName>
    </submittedName>
</protein>
<comment type="caution">
    <text evidence="2">The sequence shown here is derived from an EMBL/GenBank/DDBJ whole genome shotgun (WGS) entry which is preliminary data.</text>
</comment>
<evidence type="ECO:0000313" key="2">
    <source>
        <dbReference type="EMBL" id="GCA63154.1"/>
    </source>
</evidence>